<proteinExistence type="predicted"/>
<protein>
    <submittedName>
        <fullName evidence="2">Glycosyl transferase</fullName>
    </submittedName>
</protein>
<dbReference type="Pfam" id="PF00535">
    <property type="entry name" value="Glycos_transf_2"/>
    <property type="match status" value="1"/>
</dbReference>
<evidence type="ECO:0000259" key="1">
    <source>
        <dbReference type="Pfam" id="PF00535"/>
    </source>
</evidence>
<organism evidence="2 3">
    <name type="scientific">Amycolatopsis bartoniae</name>
    <dbReference type="NCBI Taxonomy" id="941986"/>
    <lineage>
        <taxon>Bacteria</taxon>
        <taxon>Bacillati</taxon>
        <taxon>Actinomycetota</taxon>
        <taxon>Actinomycetes</taxon>
        <taxon>Pseudonocardiales</taxon>
        <taxon>Pseudonocardiaceae</taxon>
        <taxon>Amycolatopsis</taxon>
    </lineage>
</organism>
<dbReference type="InterPro" id="IPR001173">
    <property type="entry name" value="Glyco_trans_2-like"/>
</dbReference>
<dbReference type="EMBL" id="BNAV01000012">
    <property type="protein sequence ID" value="GHF77945.1"/>
    <property type="molecule type" value="Genomic_DNA"/>
</dbReference>
<gene>
    <name evidence="2" type="ORF">GCM10017566_60260</name>
</gene>
<dbReference type="PANTHER" id="PTHR43179:SF7">
    <property type="entry name" value="RHAMNOSYLTRANSFERASE WBBL"/>
    <property type="match status" value="1"/>
</dbReference>
<dbReference type="Proteomes" id="UP000658656">
    <property type="component" value="Unassembled WGS sequence"/>
</dbReference>
<reference evidence="2" key="2">
    <citation type="submission" date="2020-09" db="EMBL/GenBank/DDBJ databases">
        <authorList>
            <person name="Sun Q."/>
            <person name="Zhou Y."/>
        </authorList>
    </citation>
    <scope>NUCLEOTIDE SEQUENCE</scope>
    <source>
        <strain evidence="2">CGMCC 4.7679</strain>
    </source>
</reference>
<dbReference type="AlphaFoldDB" id="A0A8H9J5K9"/>
<dbReference type="Gene3D" id="3.90.550.10">
    <property type="entry name" value="Spore Coat Polysaccharide Biosynthesis Protein SpsA, Chain A"/>
    <property type="match status" value="1"/>
</dbReference>
<dbReference type="GO" id="GO:0016740">
    <property type="term" value="F:transferase activity"/>
    <property type="evidence" value="ECO:0007669"/>
    <property type="project" value="UniProtKB-KW"/>
</dbReference>
<dbReference type="CDD" id="cd04186">
    <property type="entry name" value="GT_2_like_c"/>
    <property type="match status" value="1"/>
</dbReference>
<evidence type="ECO:0000313" key="2">
    <source>
        <dbReference type="EMBL" id="GHF77945.1"/>
    </source>
</evidence>
<comment type="caution">
    <text evidence="2">The sequence shown here is derived from an EMBL/GenBank/DDBJ whole genome shotgun (WGS) entry which is preliminary data.</text>
</comment>
<feature type="domain" description="Glycosyltransferase 2-like" evidence="1">
    <location>
        <begin position="52"/>
        <end position="238"/>
    </location>
</feature>
<dbReference type="PANTHER" id="PTHR43179">
    <property type="entry name" value="RHAMNOSYLTRANSFERASE WBBL"/>
    <property type="match status" value="1"/>
</dbReference>
<keyword evidence="2" id="KW-0808">Transferase</keyword>
<sequence length="333" mass="36523">MRGNVDGRAMVWRNAVPTPTTHKTPHRAVALSEPGTMTRVTEPTRYGDGVAVVVVTYFPGDDLARFLDTLEKATTRDVRVVLADNSADPASDAAVHNAALDSAAERDGVQLLRIGENLGYGGGANRGVAELDESYGWVVVANPDLEWEPGSLDVLLEATHRWPRGGAFGPLIREPDGTVYPSARLLPSLGRGVGHAVFGKVWPANPWTRAYRQERAPEERTSGWLSGSCQLFRREAFDSVNGFDSRYFMYFEDVDLGDRIGRAGWQNVYVPSAAVTHIGGKATARAPKKMLAAHHESAYRYLADRHRGPAWRPVLAAIKLGLAVRLKLETRDR</sequence>
<accession>A0A8H9J5K9</accession>
<dbReference type="SUPFAM" id="SSF53448">
    <property type="entry name" value="Nucleotide-diphospho-sugar transferases"/>
    <property type="match status" value="1"/>
</dbReference>
<evidence type="ECO:0000313" key="3">
    <source>
        <dbReference type="Proteomes" id="UP000658656"/>
    </source>
</evidence>
<keyword evidence="3" id="KW-1185">Reference proteome</keyword>
<dbReference type="InterPro" id="IPR029044">
    <property type="entry name" value="Nucleotide-diphossugar_trans"/>
</dbReference>
<reference evidence="2" key="1">
    <citation type="journal article" date="2014" name="Int. J. Syst. Evol. Microbiol.">
        <title>Complete genome sequence of Corynebacterium casei LMG S-19264T (=DSM 44701T), isolated from a smear-ripened cheese.</title>
        <authorList>
            <consortium name="US DOE Joint Genome Institute (JGI-PGF)"/>
            <person name="Walter F."/>
            <person name="Albersmeier A."/>
            <person name="Kalinowski J."/>
            <person name="Ruckert C."/>
        </authorList>
    </citation>
    <scope>NUCLEOTIDE SEQUENCE</scope>
    <source>
        <strain evidence="2">CGMCC 4.7679</strain>
    </source>
</reference>
<name>A0A8H9J5K9_9PSEU</name>